<proteinExistence type="predicted"/>
<protein>
    <recommendedName>
        <fullName evidence="1">NACHT domain-containing protein</fullName>
    </recommendedName>
</protein>
<dbReference type="SMART" id="SM00567">
    <property type="entry name" value="EZ_HEAT"/>
    <property type="match status" value="6"/>
</dbReference>
<accession>A0A290Z2C7</accession>
<dbReference type="EMBL" id="CP023445">
    <property type="protein sequence ID" value="ATE53125.1"/>
    <property type="molecule type" value="Genomic_DNA"/>
</dbReference>
<organism evidence="2 3">
    <name type="scientific">Actinosynnema pretiosum</name>
    <dbReference type="NCBI Taxonomy" id="42197"/>
    <lineage>
        <taxon>Bacteria</taxon>
        <taxon>Bacillati</taxon>
        <taxon>Actinomycetota</taxon>
        <taxon>Actinomycetes</taxon>
        <taxon>Pseudonocardiales</taxon>
        <taxon>Pseudonocardiaceae</taxon>
        <taxon>Actinosynnema</taxon>
    </lineage>
</organism>
<dbReference type="SUPFAM" id="SSF48371">
    <property type="entry name" value="ARM repeat"/>
    <property type="match status" value="1"/>
</dbReference>
<dbReference type="PANTHER" id="PTHR46844:SF1">
    <property type="entry name" value="SLR5058 PROTEIN"/>
    <property type="match status" value="1"/>
</dbReference>
<dbReference type="Gene3D" id="3.40.50.300">
    <property type="entry name" value="P-loop containing nucleotide triphosphate hydrolases"/>
    <property type="match status" value="1"/>
</dbReference>
<reference evidence="2" key="1">
    <citation type="submission" date="2017-09" db="EMBL/GenBank/DDBJ databases">
        <title>Complete Genome Sequence of ansamitocin-producing Bacterium Actinosynnema pretiosum X47.</title>
        <authorList>
            <person name="Cao G."/>
            <person name="Zong G."/>
            <person name="Zhong C."/>
            <person name="Fu J."/>
        </authorList>
    </citation>
    <scope>NUCLEOTIDE SEQUENCE [LARGE SCALE GENOMIC DNA]</scope>
    <source>
        <strain evidence="2">X47</strain>
    </source>
</reference>
<keyword evidence="3" id="KW-1185">Reference proteome</keyword>
<dbReference type="PROSITE" id="PS50837">
    <property type="entry name" value="NACHT"/>
    <property type="match status" value="1"/>
</dbReference>
<dbReference type="InterPro" id="IPR007111">
    <property type="entry name" value="NACHT_NTPase"/>
</dbReference>
<dbReference type="KEGG" id="apre:CNX65_07355"/>
<dbReference type="Proteomes" id="UP000218505">
    <property type="component" value="Chromosome"/>
</dbReference>
<name>A0A290Z2C7_9PSEU</name>
<dbReference type="InterPro" id="IPR004155">
    <property type="entry name" value="PBS_lyase_HEAT"/>
</dbReference>
<dbReference type="InterPro" id="IPR027417">
    <property type="entry name" value="P-loop_NTPase"/>
</dbReference>
<dbReference type="PANTHER" id="PTHR46844">
    <property type="entry name" value="SLR5058 PROTEIN"/>
    <property type="match status" value="1"/>
</dbReference>
<dbReference type="Pfam" id="PF05729">
    <property type="entry name" value="NACHT"/>
    <property type="match status" value="1"/>
</dbReference>
<dbReference type="SUPFAM" id="SSF52540">
    <property type="entry name" value="P-loop containing nucleoside triphosphate hydrolases"/>
    <property type="match status" value="1"/>
</dbReference>
<evidence type="ECO:0000313" key="3">
    <source>
        <dbReference type="Proteomes" id="UP000218505"/>
    </source>
</evidence>
<dbReference type="InterPro" id="IPR011989">
    <property type="entry name" value="ARM-like"/>
</dbReference>
<gene>
    <name evidence="2" type="ORF">CNX65_07355</name>
</gene>
<feature type="domain" description="NACHT" evidence="1">
    <location>
        <begin position="142"/>
        <end position="273"/>
    </location>
</feature>
<dbReference type="InterPro" id="IPR016024">
    <property type="entry name" value="ARM-type_fold"/>
</dbReference>
<sequence length="1707" mass="185768">MHEDPRVVATNTFSGTAHGPTAMVGRARDVYVGVQPPSVPEPQVRAWGDPVDLPPAVVSLLRAQFEAAEYAPHKLPGARNPTLSTVYVRQGLGNSIEERVSEQPRPVLDERGSWVEPPMPKAIRLSVRPPAKTVREALDGDAHLLVVGAAGQGKSTLSLRLASNIAACWLNADAEHPLGEPVLPLRVTARELAGRRGSFPEVLAESLRAEYDSLLHSPPSPDLLSRRFAGCRWLLLVDGLDEVADPGDQERLVKALARCATDSPYRVVLTSRPLDGTVLAPLHRVGARRYELQPFDEEALKRFAAQWFDEGPEVAERFIREIDKAHLGELVSVPLLATLAAIVFEQRGWRPLPDSQYELYEAYLGFLLSLRTPSAAFAPHRTPLLEHLGRVRVETDTSLAAAAREWTAEHAPAVQLDDLTSAGLLTVRNDDLRFLHHSFAEHLAATSRAKELPESFSPGEPFATLLHTARGEDRGRFARSVLLHHSHLHPSEADPLLRWLHDGDREAHLLAARLLAMHLPTGTDATAEFFTTARAWAMTNQYPSLALVSRVSRATGHPGLRDWLLDLMRDPLAPWATRTEAATALGVRLRGEHREEAIAFLTALVDDGTATARIRLGAAEALSEAGAAHRAPAERGLRAVLTDRYASAENHRTAAVLLATMGPDGNRDAVAFLLGELDDRETPPGDLVTAATGLLEIDFAHQTKAAAVYRRVLNDHGSGTLGWDDAALGMSQLGPEHTAEAVRFLQAVVQDRAQDCSIRVSAAQALAGLGPQYEAVAGELTITLLEEPGRTIGDRYTCASALSKFGLRFRDRAVEELRAVITHHSTSTVLVRMAAGILGGLGPEYFDEAAEVLWALLVELPAHGQERASALSDAATLGTPHRDRALGELHELMTDRLSPALDRCEAAMWLIASDPRFHAEARTHLVEIAGSAQDPAVALRAWQRLLSLDASFQGPALAFLLDLLAAPPDDLWLYSIAQFTGSSEDRQVVGDALASVAASSAGLRVRFSALSRLVQLGKPFHRRAADLACDLTRSATVLSFDFPYLAGLVSFLSAPLRREIADAMHEVLHASPQQAVTIAKAVIKLGFGSASGMLEALRSAFEHPVADRGAQREAGVLLARIAPTHLASVTRQVLAPEGEVVADGWGSSMKQLASMGAVVVPGLVALIDNETYDYRVRMTAGQVLCSLIPSDGRGLTSLRHLVVEEHLPLAWRSDAHMLLAAVSESDLGAAVAFHREVAGDETARAHDRAWAAVELTRVDRSTAQSAVSLLRDLRDSDRAEYTNWLIKLDQHTMLEADLITEIARNFPHISGSLLPHLPRSMRTEVERDLLEDRTLSPKIGTPAKDVWDNLPLQGEAEMIMRDHVSAPESDPAERVAAVEALLSLSTRLADEAVDTLRELTRRPSHRRRALRALAESGTEGWQDVVPEAVRIASDRQLPPRDRVAAMSLVADIAPPELADGVRDLSEDLRLSVRDRVAVLYALRHVIGLSPLRRVRDDELTPTAARCQAGALLKRFTSQDRVAEAHLLETIAHDRAAPSALRVRSAVDLLGCGAAGRRQALPLLLGLAQDEALSVSARTKAARALVKDAPASRAPALKTLRNLLPTTTPLQRRRVWLAIGVVEPAEAALGLLEMARNPDHTPVARVRCAEAATTLRRAWKDKAAVTVREIAFDTTVPWHVRRTAARHLARWSEVCREEARELLRSLPH</sequence>
<evidence type="ECO:0000259" key="1">
    <source>
        <dbReference type="PROSITE" id="PS50837"/>
    </source>
</evidence>
<dbReference type="Gene3D" id="1.25.10.10">
    <property type="entry name" value="Leucine-rich Repeat Variant"/>
    <property type="match status" value="1"/>
</dbReference>
<evidence type="ECO:0000313" key="2">
    <source>
        <dbReference type="EMBL" id="ATE53125.1"/>
    </source>
</evidence>